<protein>
    <submittedName>
        <fullName evidence="2">Uncharacterized protein</fullName>
    </submittedName>
</protein>
<evidence type="ECO:0000313" key="2">
    <source>
        <dbReference type="EMBL" id="CAK0790681.1"/>
    </source>
</evidence>
<feature type="signal peptide" evidence="1">
    <location>
        <begin position="1"/>
        <end position="22"/>
    </location>
</feature>
<feature type="non-terminal residue" evidence="2">
    <location>
        <position position="117"/>
    </location>
</feature>
<accession>A0ABN9PGN1</accession>
<sequence>MGGWLRPALAVAAAALLTPAFANYGRCDSSSADSCWCMLACPIYGGDNSKCGEEPGHAKAIDDAIQASYNKSDAMCKGMECIVNCAAELGCLDAEITHRCQRVLNADEKCQLKCTAE</sequence>
<organism evidence="2 3">
    <name type="scientific">Prorocentrum cordatum</name>
    <dbReference type="NCBI Taxonomy" id="2364126"/>
    <lineage>
        <taxon>Eukaryota</taxon>
        <taxon>Sar</taxon>
        <taxon>Alveolata</taxon>
        <taxon>Dinophyceae</taxon>
        <taxon>Prorocentrales</taxon>
        <taxon>Prorocentraceae</taxon>
        <taxon>Prorocentrum</taxon>
    </lineage>
</organism>
<feature type="chain" id="PRO_5047357561" evidence="1">
    <location>
        <begin position="23"/>
        <end position="117"/>
    </location>
</feature>
<proteinExistence type="predicted"/>
<keyword evidence="1" id="KW-0732">Signal</keyword>
<dbReference type="EMBL" id="CAUYUJ010000460">
    <property type="protein sequence ID" value="CAK0790681.1"/>
    <property type="molecule type" value="Genomic_DNA"/>
</dbReference>
<comment type="caution">
    <text evidence="2">The sequence shown here is derived from an EMBL/GenBank/DDBJ whole genome shotgun (WGS) entry which is preliminary data.</text>
</comment>
<evidence type="ECO:0000313" key="3">
    <source>
        <dbReference type="Proteomes" id="UP001189429"/>
    </source>
</evidence>
<name>A0ABN9PGN1_9DINO</name>
<keyword evidence="3" id="KW-1185">Reference proteome</keyword>
<evidence type="ECO:0000256" key="1">
    <source>
        <dbReference type="SAM" id="SignalP"/>
    </source>
</evidence>
<reference evidence="2" key="1">
    <citation type="submission" date="2023-10" db="EMBL/GenBank/DDBJ databases">
        <authorList>
            <person name="Chen Y."/>
            <person name="Shah S."/>
            <person name="Dougan E. K."/>
            <person name="Thang M."/>
            <person name="Chan C."/>
        </authorList>
    </citation>
    <scope>NUCLEOTIDE SEQUENCE [LARGE SCALE GENOMIC DNA]</scope>
</reference>
<gene>
    <name evidence="2" type="ORF">PCOR1329_LOCUS1900</name>
</gene>
<dbReference type="Proteomes" id="UP001189429">
    <property type="component" value="Unassembled WGS sequence"/>
</dbReference>